<dbReference type="AlphaFoldDB" id="A0AAV9PH27"/>
<gene>
    <name evidence="2" type="ORF">LTR77_003171</name>
</gene>
<feature type="region of interest" description="Disordered" evidence="1">
    <location>
        <begin position="14"/>
        <end position="35"/>
    </location>
</feature>
<keyword evidence="3" id="KW-1185">Reference proteome</keyword>
<evidence type="ECO:0000313" key="3">
    <source>
        <dbReference type="Proteomes" id="UP001337655"/>
    </source>
</evidence>
<evidence type="ECO:0000256" key="1">
    <source>
        <dbReference type="SAM" id="MobiDB-lite"/>
    </source>
</evidence>
<reference evidence="2 3" key="1">
    <citation type="submission" date="2023-08" db="EMBL/GenBank/DDBJ databases">
        <title>Black Yeasts Isolated from many extreme environments.</title>
        <authorList>
            <person name="Coleine C."/>
            <person name="Stajich J.E."/>
            <person name="Selbmann L."/>
        </authorList>
    </citation>
    <scope>NUCLEOTIDE SEQUENCE [LARGE SCALE GENOMIC DNA]</scope>
    <source>
        <strain evidence="2 3">CCFEE 5935</strain>
    </source>
</reference>
<proteinExistence type="predicted"/>
<organism evidence="2 3">
    <name type="scientific">Saxophila tyrrhenica</name>
    <dbReference type="NCBI Taxonomy" id="1690608"/>
    <lineage>
        <taxon>Eukaryota</taxon>
        <taxon>Fungi</taxon>
        <taxon>Dikarya</taxon>
        <taxon>Ascomycota</taxon>
        <taxon>Pezizomycotina</taxon>
        <taxon>Dothideomycetes</taxon>
        <taxon>Dothideomycetidae</taxon>
        <taxon>Mycosphaerellales</taxon>
        <taxon>Extremaceae</taxon>
        <taxon>Saxophila</taxon>
    </lineage>
</organism>
<dbReference type="RefSeq" id="XP_064661767.1">
    <property type="nucleotide sequence ID" value="XM_064800428.1"/>
</dbReference>
<feature type="compositionally biased region" description="Polar residues" evidence="1">
    <location>
        <begin position="14"/>
        <end position="33"/>
    </location>
</feature>
<dbReference type="GeneID" id="89924518"/>
<evidence type="ECO:0000313" key="2">
    <source>
        <dbReference type="EMBL" id="KAK5173049.1"/>
    </source>
</evidence>
<accession>A0AAV9PH27</accession>
<comment type="caution">
    <text evidence="2">The sequence shown here is derived from an EMBL/GenBank/DDBJ whole genome shotgun (WGS) entry which is preliminary data.</text>
</comment>
<name>A0AAV9PH27_9PEZI</name>
<dbReference type="EMBL" id="JAVRRT010000004">
    <property type="protein sequence ID" value="KAK5173049.1"/>
    <property type="molecule type" value="Genomic_DNA"/>
</dbReference>
<protein>
    <recommendedName>
        <fullName evidence="4">Methyltransferase type 11 domain-containing protein</fullName>
    </recommendedName>
</protein>
<dbReference type="Proteomes" id="UP001337655">
    <property type="component" value="Unassembled WGS sequence"/>
</dbReference>
<evidence type="ECO:0008006" key="4">
    <source>
        <dbReference type="Google" id="ProtNLM"/>
    </source>
</evidence>
<sequence>MAFIDEQLRRSSCPTVSYTGRTQQPPFNTAKMSNTDKETSDILQQVLQEYGSRISIQYNANILVSDPNVARTIYDQTASIRNTFGPKIVIASRGEADPDVSGLEHVTVKSLESLEMDQYTHAIFCLSNEDPKVVLKGLQWMIHALQPKGIAIVTSLKVEAGKVEGEEGQFNVGLEEKMLFQSKGKIGKLTEVLEYAGFERGKIRSHERSTEAGGGKTDAEVVLAMKWDQLTG</sequence>